<gene>
    <name evidence="3" type="ORF">MM415A00561_0003</name>
    <name evidence="2" type="ORF">MM415B00894_0004</name>
    <name evidence="1" type="ORF">TM448A00624_0022</name>
    <name evidence="4" type="ORF">TM448B00723_0004</name>
</gene>
<dbReference type="EMBL" id="MT141452">
    <property type="protein sequence ID" value="QJA61749.1"/>
    <property type="molecule type" value="Genomic_DNA"/>
</dbReference>
<dbReference type="EMBL" id="MT142453">
    <property type="protein sequence ID" value="QJA81255.1"/>
    <property type="molecule type" value="Genomic_DNA"/>
</dbReference>
<evidence type="ECO:0000313" key="2">
    <source>
        <dbReference type="EMBL" id="QJA61749.1"/>
    </source>
</evidence>
<name>A0A6H1ZH45_9ZZZZ</name>
<sequence length="294" mass="31205">MSSDLTRVPIRDVATTDDNIGLGLGKENETDHLDLYKDLDAREEELLRDWAVRIVKDLGVYDASDGYQVGELDGTDEACIKGIVGRWSPRFTRYRRCDHFDEAALNAFWTITSGAPVVSSNVEGGVCTFKMNGANPETIKTSSRFLPQNGPMEIAVRCKMTGRANDDGSNATFSLLDSANTGVWIAWDGTVGNNKWRVSRVQAGVEAEGADLTGAASPDGSYIEVRVGVRITSDAKWQPYATVIAAGGGSSVTVSLTAVSCPLGGPASGFLSTTNVALALDLVVDAALVSAAFD</sequence>
<evidence type="ECO:0000313" key="1">
    <source>
        <dbReference type="EMBL" id="QJA47243.1"/>
    </source>
</evidence>
<protein>
    <submittedName>
        <fullName evidence="1">Uncharacterized protein</fullName>
    </submittedName>
</protein>
<dbReference type="EMBL" id="MT144036">
    <property type="protein sequence ID" value="QJA47243.1"/>
    <property type="molecule type" value="Genomic_DNA"/>
</dbReference>
<organism evidence="1">
    <name type="scientific">viral metagenome</name>
    <dbReference type="NCBI Taxonomy" id="1070528"/>
    <lineage>
        <taxon>unclassified sequences</taxon>
        <taxon>metagenomes</taxon>
        <taxon>organismal metagenomes</taxon>
    </lineage>
</organism>
<proteinExistence type="predicted"/>
<evidence type="ECO:0000313" key="3">
    <source>
        <dbReference type="EMBL" id="QJA81255.1"/>
    </source>
</evidence>
<evidence type="ECO:0000313" key="4">
    <source>
        <dbReference type="EMBL" id="QJH96401.1"/>
    </source>
</evidence>
<dbReference type="AlphaFoldDB" id="A0A6H1ZH45"/>
<accession>A0A6H1ZH45</accession>
<reference evidence="1" key="1">
    <citation type="submission" date="2020-03" db="EMBL/GenBank/DDBJ databases">
        <title>The deep terrestrial virosphere.</title>
        <authorList>
            <person name="Holmfeldt K."/>
            <person name="Nilsson E."/>
            <person name="Simone D."/>
            <person name="Lopez-Fernandez M."/>
            <person name="Wu X."/>
            <person name="de Brujin I."/>
            <person name="Lundin D."/>
            <person name="Andersson A."/>
            <person name="Bertilsson S."/>
            <person name="Dopson M."/>
        </authorList>
    </citation>
    <scope>NUCLEOTIDE SEQUENCE</scope>
    <source>
        <strain evidence="3">MM415A00561</strain>
        <strain evidence="2">MM415B00894</strain>
        <strain evidence="1">TM448A00624</strain>
        <strain evidence="4">TM448B00723</strain>
    </source>
</reference>
<dbReference type="EMBL" id="MT144650">
    <property type="protein sequence ID" value="QJH96401.1"/>
    <property type="molecule type" value="Genomic_DNA"/>
</dbReference>